<dbReference type="InterPro" id="IPR032528">
    <property type="entry name" value="Ribosom_S30AE_C"/>
</dbReference>
<dbReference type="AlphaFoldDB" id="A0A7I7MRU2"/>
<dbReference type="InterPro" id="IPR050574">
    <property type="entry name" value="HPF/YfiA_ribosome-assoc"/>
</dbReference>
<dbReference type="EMBL" id="AP022575">
    <property type="protein sequence ID" value="BBX74954.1"/>
    <property type="molecule type" value="Genomic_DNA"/>
</dbReference>
<evidence type="ECO:0000313" key="4">
    <source>
        <dbReference type="EMBL" id="BBX74954.1"/>
    </source>
</evidence>
<feature type="domain" description="Sigma 54 modulation/S30EA ribosomal protein C-terminal" evidence="3">
    <location>
        <begin position="216"/>
        <end position="256"/>
    </location>
</feature>
<dbReference type="Pfam" id="PF02482">
    <property type="entry name" value="Ribosomal_S30AE"/>
    <property type="match status" value="1"/>
</dbReference>
<evidence type="ECO:0000256" key="2">
    <source>
        <dbReference type="SAM" id="MobiDB-lite"/>
    </source>
</evidence>
<dbReference type="GO" id="GO:0043024">
    <property type="term" value="F:ribosomal small subunit binding"/>
    <property type="evidence" value="ECO:0007669"/>
    <property type="project" value="TreeGrafter"/>
</dbReference>
<gene>
    <name evidence="4" type="ORF">MSHI_28600</name>
</gene>
<name>A0A7I7MRU2_9MYCO</name>
<dbReference type="GO" id="GO:0022627">
    <property type="term" value="C:cytosolic small ribosomal subunit"/>
    <property type="evidence" value="ECO:0007669"/>
    <property type="project" value="TreeGrafter"/>
</dbReference>
<keyword evidence="1" id="KW-0810">Translation regulation</keyword>
<dbReference type="SUPFAM" id="SSF69754">
    <property type="entry name" value="Ribosome binding protein Y (YfiA homologue)"/>
    <property type="match status" value="1"/>
</dbReference>
<dbReference type="InterPro" id="IPR036567">
    <property type="entry name" value="RHF-like"/>
</dbReference>
<evidence type="ECO:0000256" key="1">
    <source>
        <dbReference type="ARBA" id="ARBA00022845"/>
    </source>
</evidence>
<organism evidence="4 5">
    <name type="scientific">Mycobacterium shinjukuense</name>
    <dbReference type="NCBI Taxonomy" id="398694"/>
    <lineage>
        <taxon>Bacteria</taxon>
        <taxon>Bacillati</taxon>
        <taxon>Actinomycetota</taxon>
        <taxon>Actinomycetes</taxon>
        <taxon>Mycobacteriales</taxon>
        <taxon>Mycobacteriaceae</taxon>
        <taxon>Mycobacterium</taxon>
    </lineage>
</organism>
<evidence type="ECO:0000259" key="3">
    <source>
        <dbReference type="Pfam" id="PF16321"/>
    </source>
</evidence>
<reference evidence="4 5" key="1">
    <citation type="journal article" date="2019" name="Emerg. Microbes Infect.">
        <title>Comprehensive subspecies identification of 175 nontuberculous mycobacteria species based on 7547 genomic profiles.</title>
        <authorList>
            <person name="Matsumoto Y."/>
            <person name="Kinjo T."/>
            <person name="Motooka D."/>
            <person name="Nabeya D."/>
            <person name="Jung N."/>
            <person name="Uechi K."/>
            <person name="Horii T."/>
            <person name="Iida T."/>
            <person name="Fujita J."/>
            <person name="Nakamura S."/>
        </authorList>
    </citation>
    <scope>NUCLEOTIDE SEQUENCE [LARGE SCALE GENOMIC DNA]</scope>
    <source>
        <strain evidence="4 5">JCM 14233</strain>
    </source>
</reference>
<dbReference type="Gene3D" id="3.30.160.100">
    <property type="entry name" value="Ribosome hibernation promotion factor-like"/>
    <property type="match status" value="1"/>
</dbReference>
<dbReference type="KEGG" id="mshj:MSHI_28600"/>
<dbReference type="Pfam" id="PF16321">
    <property type="entry name" value="Ribosom_S30AE_C"/>
    <property type="match status" value="2"/>
</dbReference>
<feature type="compositionally biased region" description="Basic and acidic residues" evidence="2">
    <location>
        <begin position="97"/>
        <end position="106"/>
    </location>
</feature>
<dbReference type="PANTHER" id="PTHR33231">
    <property type="entry name" value="30S RIBOSOMAL PROTEIN"/>
    <property type="match status" value="1"/>
</dbReference>
<dbReference type="GO" id="GO:0045900">
    <property type="term" value="P:negative regulation of translational elongation"/>
    <property type="evidence" value="ECO:0007669"/>
    <property type="project" value="TreeGrafter"/>
</dbReference>
<dbReference type="PANTHER" id="PTHR33231:SF1">
    <property type="entry name" value="30S RIBOSOMAL PROTEIN"/>
    <property type="match status" value="1"/>
</dbReference>
<sequence length="261" mass="29102">MPPAIDVDVTTRGELPGAADYARTKIGQLGRITHRPVLHARVRLTEHRDPAVERPVVAQANLNVDGRLVRAQVQGVTAHEAIDRLEARLRHRLERAAEHWESRRGEQPTVGPHQWRHESQPTHRPSYFPRPVEERRVIRRKSFAMAPCTVDEAALEMDLLDYDFHLFTENGTGTAGVLYRGGPTGHRLALVAPVPADQLSPFELPLTISPQPAPCLTDEEAVERLGLLGLPFLFFIDAAQGRASVLYHRYDGHYGLITPAG</sequence>
<dbReference type="InterPro" id="IPR003489">
    <property type="entry name" value="RHF/RaiA"/>
</dbReference>
<feature type="domain" description="Sigma 54 modulation/S30EA ribosomal protein C-terminal" evidence="3">
    <location>
        <begin position="133"/>
        <end position="185"/>
    </location>
</feature>
<feature type="region of interest" description="Disordered" evidence="2">
    <location>
        <begin position="97"/>
        <end position="128"/>
    </location>
</feature>
<dbReference type="Proteomes" id="UP000467236">
    <property type="component" value="Chromosome"/>
</dbReference>
<dbReference type="Gene3D" id="3.30.505.50">
    <property type="entry name" value="Sigma 54 modulation/S30EA ribosomal protein, C-terminal domain"/>
    <property type="match status" value="2"/>
</dbReference>
<accession>A0A7I7MRU2</accession>
<dbReference type="InterPro" id="IPR038416">
    <property type="entry name" value="Ribosom_S30AE_C_sf"/>
</dbReference>
<protein>
    <recommendedName>
        <fullName evidence="3">Sigma 54 modulation/S30EA ribosomal protein C-terminal domain-containing protein</fullName>
    </recommendedName>
</protein>
<evidence type="ECO:0000313" key="5">
    <source>
        <dbReference type="Proteomes" id="UP000467236"/>
    </source>
</evidence>
<keyword evidence="5" id="KW-1185">Reference proteome</keyword>
<proteinExistence type="predicted"/>